<keyword evidence="2" id="KW-1185">Reference proteome</keyword>
<evidence type="ECO:0000313" key="1">
    <source>
        <dbReference type="EMBL" id="KDQ53783.1"/>
    </source>
</evidence>
<evidence type="ECO:0000313" key="2">
    <source>
        <dbReference type="Proteomes" id="UP000027265"/>
    </source>
</evidence>
<organism evidence="1 2">
    <name type="scientific">Jaapia argillacea MUCL 33604</name>
    <dbReference type="NCBI Taxonomy" id="933084"/>
    <lineage>
        <taxon>Eukaryota</taxon>
        <taxon>Fungi</taxon>
        <taxon>Dikarya</taxon>
        <taxon>Basidiomycota</taxon>
        <taxon>Agaricomycotina</taxon>
        <taxon>Agaricomycetes</taxon>
        <taxon>Agaricomycetidae</taxon>
        <taxon>Jaapiales</taxon>
        <taxon>Jaapiaceae</taxon>
        <taxon>Jaapia</taxon>
    </lineage>
</organism>
<dbReference type="HOGENOM" id="CLU_1555478_0_0_1"/>
<proteinExistence type="predicted"/>
<accession>A0A067PFU4</accession>
<dbReference type="Proteomes" id="UP000027265">
    <property type="component" value="Unassembled WGS sequence"/>
</dbReference>
<reference evidence="2" key="1">
    <citation type="journal article" date="2014" name="Proc. Natl. Acad. Sci. U.S.A.">
        <title>Extensive sampling of basidiomycete genomes demonstrates inadequacy of the white-rot/brown-rot paradigm for wood decay fungi.</title>
        <authorList>
            <person name="Riley R."/>
            <person name="Salamov A.A."/>
            <person name="Brown D.W."/>
            <person name="Nagy L.G."/>
            <person name="Floudas D."/>
            <person name="Held B.W."/>
            <person name="Levasseur A."/>
            <person name="Lombard V."/>
            <person name="Morin E."/>
            <person name="Otillar R."/>
            <person name="Lindquist E.A."/>
            <person name="Sun H."/>
            <person name="LaButti K.M."/>
            <person name="Schmutz J."/>
            <person name="Jabbour D."/>
            <person name="Luo H."/>
            <person name="Baker S.E."/>
            <person name="Pisabarro A.G."/>
            <person name="Walton J.D."/>
            <person name="Blanchette R.A."/>
            <person name="Henrissat B."/>
            <person name="Martin F."/>
            <person name="Cullen D."/>
            <person name="Hibbett D.S."/>
            <person name="Grigoriev I.V."/>
        </authorList>
    </citation>
    <scope>NUCLEOTIDE SEQUENCE [LARGE SCALE GENOMIC DNA]</scope>
    <source>
        <strain evidence="2">MUCL 33604</strain>
    </source>
</reference>
<dbReference type="EMBL" id="KL197732">
    <property type="protein sequence ID" value="KDQ53783.1"/>
    <property type="molecule type" value="Genomic_DNA"/>
</dbReference>
<sequence>MVIDAVKVPGSSGVDQVVEGVPPHQAEAVGPDGDGDELYVMEENIGRDFIPPTHAIPNQSLTTGIQGGNRMPWVEEVENEYFRDLRGNHYIEAFTSKPIATPLWKRKTGFEQRQEEEGDNLWAPFRDKEEWGLAQWLMTSVGQAKINEFLKLPIVSAPKFSSQLDTDDIPSW</sequence>
<gene>
    <name evidence="1" type="ORF">JAAARDRAFT_197224</name>
</gene>
<dbReference type="AlphaFoldDB" id="A0A067PFU4"/>
<name>A0A067PFU4_9AGAM</name>
<dbReference type="OrthoDB" id="2687653at2759"/>
<dbReference type="InParanoid" id="A0A067PFU4"/>
<protein>
    <submittedName>
        <fullName evidence="1">Uncharacterized protein</fullName>
    </submittedName>
</protein>